<dbReference type="Gene3D" id="1.10.10.10">
    <property type="entry name" value="Winged helix-like DNA-binding domain superfamily/Winged helix DNA-binding domain"/>
    <property type="match status" value="1"/>
</dbReference>
<accession>A0ABQ3VSW1</accession>
<dbReference type="PRINTS" id="PR00038">
    <property type="entry name" value="HTHLUXR"/>
</dbReference>
<feature type="domain" description="HTH luxR-type" evidence="1">
    <location>
        <begin position="48"/>
        <end position="85"/>
    </location>
</feature>
<reference evidence="2 3" key="1">
    <citation type="journal article" date="2021" name="Int. J. Syst. Evol. Microbiol.">
        <title>Reticulibacter mediterranei gen. nov., sp. nov., within the new family Reticulibacteraceae fam. nov., and Ktedonospora formicarum gen. nov., sp. nov., Ktedonobacter robiniae sp. nov., Dictyobacter formicarum sp. nov. and Dictyobacter arantiisoli sp. nov., belonging to the class Ktedonobacteria.</title>
        <authorList>
            <person name="Yabe S."/>
            <person name="Zheng Y."/>
            <person name="Wang C.M."/>
            <person name="Sakai Y."/>
            <person name="Abe K."/>
            <person name="Yokota A."/>
            <person name="Donadio S."/>
            <person name="Cavaletti L."/>
            <person name="Monciardini P."/>
        </authorList>
    </citation>
    <scope>NUCLEOTIDE SEQUENCE [LARGE SCALE GENOMIC DNA]</scope>
    <source>
        <strain evidence="2 3">SOSP1-9</strain>
    </source>
</reference>
<dbReference type="InterPro" id="IPR000792">
    <property type="entry name" value="Tscrpt_reg_LuxR_C"/>
</dbReference>
<dbReference type="InterPro" id="IPR036388">
    <property type="entry name" value="WH-like_DNA-bd_sf"/>
</dbReference>
<dbReference type="SUPFAM" id="SSF46894">
    <property type="entry name" value="C-terminal effector domain of the bipartite response regulators"/>
    <property type="match status" value="1"/>
</dbReference>
<evidence type="ECO:0000313" key="2">
    <source>
        <dbReference type="EMBL" id="GHO88890.1"/>
    </source>
</evidence>
<dbReference type="Pfam" id="PF00196">
    <property type="entry name" value="GerE"/>
    <property type="match status" value="1"/>
</dbReference>
<dbReference type="Proteomes" id="UP000635565">
    <property type="component" value="Unassembled WGS sequence"/>
</dbReference>
<dbReference type="InterPro" id="IPR016032">
    <property type="entry name" value="Sig_transdc_resp-reg_C-effctor"/>
</dbReference>
<organism evidence="2 3">
    <name type="scientific">Dictyobacter formicarum</name>
    <dbReference type="NCBI Taxonomy" id="2778368"/>
    <lineage>
        <taxon>Bacteria</taxon>
        <taxon>Bacillati</taxon>
        <taxon>Chloroflexota</taxon>
        <taxon>Ktedonobacteria</taxon>
        <taxon>Ktedonobacterales</taxon>
        <taxon>Dictyobacteraceae</taxon>
        <taxon>Dictyobacter</taxon>
    </lineage>
</organism>
<proteinExistence type="predicted"/>
<name>A0ABQ3VSW1_9CHLR</name>
<gene>
    <name evidence="2" type="ORF">KSZ_68960</name>
</gene>
<evidence type="ECO:0000313" key="3">
    <source>
        <dbReference type="Proteomes" id="UP000635565"/>
    </source>
</evidence>
<comment type="caution">
    <text evidence="2">The sequence shown here is derived from an EMBL/GenBank/DDBJ whole genome shotgun (WGS) entry which is preliminary data.</text>
</comment>
<sequence>MIRAPFITLGAYIPPANTPFKTAEQEQQDLLDQQERERCQSVIDQATPSQFRVLKAFARGLRTSQVAEELSISEATVHTHKGVLLQYCRSAWSIPLTEPMDYHFFYQKFNNYFDNNN</sequence>
<evidence type="ECO:0000259" key="1">
    <source>
        <dbReference type="Pfam" id="PF00196"/>
    </source>
</evidence>
<protein>
    <recommendedName>
        <fullName evidence="1">HTH luxR-type domain-containing protein</fullName>
    </recommendedName>
</protein>
<keyword evidence="3" id="KW-1185">Reference proteome</keyword>
<dbReference type="EMBL" id="BNJJ01000028">
    <property type="protein sequence ID" value="GHO88890.1"/>
    <property type="molecule type" value="Genomic_DNA"/>
</dbReference>
<dbReference type="RefSeq" id="WP_201366434.1">
    <property type="nucleotide sequence ID" value="NZ_BNJJ01000028.1"/>
</dbReference>